<evidence type="ECO:0000313" key="3">
    <source>
        <dbReference type="Proteomes" id="UP000257109"/>
    </source>
</evidence>
<reference evidence="2" key="1">
    <citation type="submission" date="2018-05" db="EMBL/GenBank/DDBJ databases">
        <title>Draft genome of Mucuna pruriens seed.</title>
        <authorList>
            <person name="Nnadi N.E."/>
            <person name="Vos R."/>
            <person name="Hasami M.H."/>
            <person name="Devisetty U.K."/>
            <person name="Aguiy J.C."/>
        </authorList>
    </citation>
    <scope>NUCLEOTIDE SEQUENCE [LARGE SCALE GENOMIC DNA]</scope>
    <source>
        <strain evidence="2">JCA_2017</strain>
    </source>
</reference>
<feature type="region of interest" description="Disordered" evidence="1">
    <location>
        <begin position="142"/>
        <end position="181"/>
    </location>
</feature>
<dbReference type="OrthoDB" id="1748230at2759"/>
<dbReference type="AlphaFoldDB" id="A0A371FIC6"/>
<gene>
    <name evidence="2" type="ORF">CR513_41704</name>
</gene>
<feature type="compositionally biased region" description="Basic and acidic residues" evidence="1">
    <location>
        <begin position="47"/>
        <end position="71"/>
    </location>
</feature>
<feature type="region of interest" description="Disordered" evidence="1">
    <location>
        <begin position="33"/>
        <end position="99"/>
    </location>
</feature>
<comment type="caution">
    <text evidence="2">The sequence shown here is derived from an EMBL/GenBank/DDBJ whole genome shotgun (WGS) entry which is preliminary data.</text>
</comment>
<name>A0A371FIC6_MUCPR</name>
<sequence>MRALRTLDPISMTYTELLPLLLKEKLLETVPVKPLKPPYPRSYDPNARCDYHGREDKSQEVKPEGTSKVGEREEEVGCSTNSASRVEEGPYQSRPNRVESDSIAYIGGSDNPRPKLLTVHYNSASQPREPFIIKVSARPAYTNNNAVPRRGDNTSKYKGRPNPKGHKHSGDRRGDLKWKSICPQRLAKQRPYARKKDKAVEVPNKIVTKGEASEFLKLIHHNEYEMLDQMHKTLA</sequence>
<evidence type="ECO:0000256" key="1">
    <source>
        <dbReference type="SAM" id="MobiDB-lite"/>
    </source>
</evidence>
<proteinExistence type="predicted"/>
<feature type="non-terminal residue" evidence="2">
    <location>
        <position position="1"/>
    </location>
</feature>
<evidence type="ECO:0000313" key="2">
    <source>
        <dbReference type="EMBL" id="RDX78075.1"/>
    </source>
</evidence>
<dbReference type="PANTHER" id="PTHR32108">
    <property type="entry name" value="DNA-DIRECTED RNA POLYMERASE SUBUNIT ALPHA"/>
    <property type="match status" value="1"/>
</dbReference>
<keyword evidence="3" id="KW-1185">Reference proteome</keyword>
<dbReference type="Proteomes" id="UP000257109">
    <property type="component" value="Unassembled WGS sequence"/>
</dbReference>
<organism evidence="2 3">
    <name type="scientific">Mucuna pruriens</name>
    <name type="common">Velvet bean</name>
    <name type="synonym">Dolichos pruriens</name>
    <dbReference type="NCBI Taxonomy" id="157652"/>
    <lineage>
        <taxon>Eukaryota</taxon>
        <taxon>Viridiplantae</taxon>
        <taxon>Streptophyta</taxon>
        <taxon>Embryophyta</taxon>
        <taxon>Tracheophyta</taxon>
        <taxon>Spermatophyta</taxon>
        <taxon>Magnoliopsida</taxon>
        <taxon>eudicotyledons</taxon>
        <taxon>Gunneridae</taxon>
        <taxon>Pentapetalae</taxon>
        <taxon>rosids</taxon>
        <taxon>fabids</taxon>
        <taxon>Fabales</taxon>
        <taxon>Fabaceae</taxon>
        <taxon>Papilionoideae</taxon>
        <taxon>50 kb inversion clade</taxon>
        <taxon>NPAAA clade</taxon>
        <taxon>indigoferoid/millettioid clade</taxon>
        <taxon>Phaseoleae</taxon>
        <taxon>Mucuna</taxon>
    </lineage>
</organism>
<feature type="compositionally biased region" description="Basic residues" evidence="1">
    <location>
        <begin position="157"/>
        <end position="170"/>
    </location>
</feature>
<dbReference type="EMBL" id="QJKJ01008974">
    <property type="protein sequence ID" value="RDX78075.1"/>
    <property type="molecule type" value="Genomic_DNA"/>
</dbReference>
<protein>
    <submittedName>
        <fullName evidence="2">Uncharacterized protein</fullName>
    </submittedName>
</protein>
<dbReference type="PANTHER" id="PTHR32108:SF9">
    <property type="entry name" value="REVERSE TRANSCRIPTASE RNASE H-LIKE DOMAIN-CONTAINING PROTEIN"/>
    <property type="match status" value="1"/>
</dbReference>
<accession>A0A371FIC6</accession>